<dbReference type="PANTHER" id="PTHR12480">
    <property type="entry name" value="ARGININE DEMETHYLASE AND LYSYL-HYDROXYLASE JMJD"/>
    <property type="match status" value="1"/>
</dbReference>
<dbReference type="Proteomes" id="UP000184212">
    <property type="component" value="Unassembled WGS sequence"/>
</dbReference>
<sequence>MELPYKKMEWVEACSDPTPSYFEEHFANASLPALIHNVANHWPAIAKWNPEFFSKRYPDLTVTVTRFRKSEVKKMKLADFFAYMATTKDENPFYLSEWEFEQECPELMDDYVVPSYFHNWIDKIDKSQRPIWNWFYIGPAGTGSPMHVDVMASSAWNAVITGQKLWVFFPIDQLEFIYNGQINAFKPDFDAFPLLKNARPYYCVQNPGDIVFTPSMWWHQVYNAEDTISITGNFLNHTNVKDVESFMTRNNLSQELSVLRLLKKSFLVS</sequence>
<dbReference type="Gene3D" id="2.60.120.650">
    <property type="entry name" value="Cupin"/>
    <property type="match status" value="1"/>
</dbReference>
<dbReference type="InterPro" id="IPR003347">
    <property type="entry name" value="JmjC_dom"/>
</dbReference>
<protein>
    <submittedName>
        <fullName evidence="2">Cupin-like domain-containing protein</fullName>
    </submittedName>
</protein>
<dbReference type="GO" id="GO:0043565">
    <property type="term" value="F:sequence-specific DNA binding"/>
    <property type="evidence" value="ECO:0007669"/>
    <property type="project" value="TreeGrafter"/>
</dbReference>
<proteinExistence type="predicted"/>
<organism evidence="2 3">
    <name type="scientific">Chryseolinea serpens</name>
    <dbReference type="NCBI Taxonomy" id="947013"/>
    <lineage>
        <taxon>Bacteria</taxon>
        <taxon>Pseudomonadati</taxon>
        <taxon>Bacteroidota</taxon>
        <taxon>Cytophagia</taxon>
        <taxon>Cytophagales</taxon>
        <taxon>Fulvivirgaceae</taxon>
        <taxon>Chryseolinea</taxon>
    </lineage>
</organism>
<dbReference type="SMART" id="SM00558">
    <property type="entry name" value="JmjC"/>
    <property type="match status" value="1"/>
</dbReference>
<dbReference type="STRING" id="947013.SAMN04488109_6885"/>
<dbReference type="Pfam" id="PF13621">
    <property type="entry name" value="Cupin_8"/>
    <property type="match status" value="1"/>
</dbReference>
<name>A0A1M5XVV2_9BACT</name>
<dbReference type="GO" id="GO:0045905">
    <property type="term" value="P:positive regulation of translational termination"/>
    <property type="evidence" value="ECO:0007669"/>
    <property type="project" value="TreeGrafter"/>
</dbReference>
<reference evidence="2 3" key="1">
    <citation type="submission" date="2016-11" db="EMBL/GenBank/DDBJ databases">
        <authorList>
            <person name="Jaros S."/>
            <person name="Januszkiewicz K."/>
            <person name="Wedrychowicz H."/>
        </authorList>
    </citation>
    <scope>NUCLEOTIDE SEQUENCE [LARGE SCALE GENOMIC DNA]</scope>
    <source>
        <strain evidence="2 3">DSM 24574</strain>
    </source>
</reference>
<accession>A0A1M5XVV2</accession>
<dbReference type="OrthoDB" id="2942327at2"/>
<dbReference type="InterPro" id="IPR050910">
    <property type="entry name" value="JMJD6_ArgDemeth/LysHydrox"/>
</dbReference>
<dbReference type="RefSeq" id="WP_073143607.1">
    <property type="nucleotide sequence ID" value="NZ_FQWQ01000007.1"/>
</dbReference>
<dbReference type="GO" id="GO:0005737">
    <property type="term" value="C:cytoplasm"/>
    <property type="evidence" value="ECO:0007669"/>
    <property type="project" value="TreeGrafter"/>
</dbReference>
<evidence type="ECO:0000313" key="2">
    <source>
        <dbReference type="EMBL" id="SHI03383.1"/>
    </source>
</evidence>
<dbReference type="EMBL" id="FQWQ01000007">
    <property type="protein sequence ID" value="SHI03383.1"/>
    <property type="molecule type" value="Genomic_DNA"/>
</dbReference>
<dbReference type="PROSITE" id="PS51184">
    <property type="entry name" value="JMJC"/>
    <property type="match status" value="1"/>
</dbReference>
<dbReference type="GO" id="GO:0016706">
    <property type="term" value="F:2-oxoglutarate-dependent dioxygenase activity"/>
    <property type="evidence" value="ECO:0007669"/>
    <property type="project" value="TreeGrafter"/>
</dbReference>
<gene>
    <name evidence="2" type="ORF">SAMN04488109_6885</name>
</gene>
<keyword evidence="3" id="KW-1185">Reference proteome</keyword>
<dbReference type="AlphaFoldDB" id="A0A1M5XVV2"/>
<feature type="domain" description="JmjC" evidence="1">
    <location>
        <begin position="102"/>
        <end position="251"/>
    </location>
</feature>
<dbReference type="PANTHER" id="PTHR12480:SF6">
    <property type="entry name" value="2-OXOGLUTARATE AND IRON-DEPENDENT OXYGENASE JMJD4"/>
    <property type="match status" value="1"/>
</dbReference>
<evidence type="ECO:0000313" key="3">
    <source>
        <dbReference type="Proteomes" id="UP000184212"/>
    </source>
</evidence>
<evidence type="ECO:0000259" key="1">
    <source>
        <dbReference type="PROSITE" id="PS51184"/>
    </source>
</evidence>
<dbReference type="InterPro" id="IPR041667">
    <property type="entry name" value="Cupin_8"/>
</dbReference>
<dbReference type="SUPFAM" id="SSF51197">
    <property type="entry name" value="Clavaminate synthase-like"/>
    <property type="match status" value="1"/>
</dbReference>